<evidence type="ECO:0000313" key="2">
    <source>
        <dbReference type="EMBL" id="GGK30625.1"/>
    </source>
</evidence>
<dbReference type="EMBL" id="BMPP01000010">
    <property type="protein sequence ID" value="GGK30625.1"/>
    <property type="molecule type" value="Genomic_DNA"/>
</dbReference>
<feature type="region of interest" description="Disordered" evidence="1">
    <location>
        <begin position="31"/>
        <end position="54"/>
    </location>
</feature>
<gene>
    <name evidence="2" type="ORF">GCM10008955_25520</name>
</gene>
<protein>
    <submittedName>
        <fullName evidence="2">Uncharacterized protein</fullName>
    </submittedName>
</protein>
<proteinExistence type="predicted"/>
<comment type="caution">
    <text evidence="2">The sequence shown here is derived from an EMBL/GenBank/DDBJ whole genome shotgun (WGS) entry which is preliminary data.</text>
</comment>
<name>A0ABQ2EXF8_9DEIO</name>
<reference evidence="3" key="1">
    <citation type="journal article" date="2019" name="Int. J. Syst. Evol. Microbiol.">
        <title>The Global Catalogue of Microorganisms (GCM) 10K type strain sequencing project: providing services to taxonomists for standard genome sequencing and annotation.</title>
        <authorList>
            <consortium name="The Broad Institute Genomics Platform"/>
            <consortium name="The Broad Institute Genome Sequencing Center for Infectious Disease"/>
            <person name="Wu L."/>
            <person name="Ma J."/>
        </authorList>
    </citation>
    <scope>NUCLEOTIDE SEQUENCE [LARGE SCALE GENOMIC DNA]</scope>
    <source>
        <strain evidence="3">JCM 30331</strain>
    </source>
</reference>
<accession>A0ABQ2EXF8</accession>
<evidence type="ECO:0000313" key="3">
    <source>
        <dbReference type="Proteomes" id="UP000647587"/>
    </source>
</evidence>
<dbReference type="Proteomes" id="UP000647587">
    <property type="component" value="Unassembled WGS sequence"/>
</dbReference>
<evidence type="ECO:0000256" key="1">
    <source>
        <dbReference type="SAM" id="MobiDB-lite"/>
    </source>
</evidence>
<sequence length="66" mass="6829">MLGSQTEGPGIEAVLSFKVAGGQDKRLNMHEASGGARDEVMGSGKGRGGKKASEPPAPLLWCYGRV</sequence>
<organism evidence="2 3">
    <name type="scientific">Deinococcus malanensis</name>
    <dbReference type="NCBI Taxonomy" id="1706855"/>
    <lineage>
        <taxon>Bacteria</taxon>
        <taxon>Thermotogati</taxon>
        <taxon>Deinococcota</taxon>
        <taxon>Deinococci</taxon>
        <taxon>Deinococcales</taxon>
        <taxon>Deinococcaceae</taxon>
        <taxon>Deinococcus</taxon>
    </lineage>
</organism>
<keyword evidence="3" id="KW-1185">Reference proteome</keyword>